<reference evidence="3 4" key="2">
    <citation type="journal article" date="2012" name="Stand. Genomic Sci.">
        <title>Complete genome sequence of the moderately thermophilic mineral-sulfide-oxidizing firmicute Sulfobacillus acidophilus type strain (NAL(T)).</title>
        <authorList>
            <person name="Anderson I."/>
            <person name="Chertkov O."/>
            <person name="Chen A."/>
            <person name="Saunders E."/>
            <person name="Lapidus A."/>
            <person name="Nolan M."/>
            <person name="Lucas S."/>
            <person name="Hammon N."/>
            <person name="Deshpande S."/>
            <person name="Cheng J.F."/>
            <person name="Han C."/>
            <person name="Tapia R."/>
            <person name="Goodwin L.A."/>
            <person name="Pitluck S."/>
            <person name="Liolios K."/>
            <person name="Pagani I."/>
            <person name="Ivanova N."/>
            <person name="Mikhailova N."/>
            <person name="Pati A."/>
            <person name="Palaniappan K."/>
            <person name="Land M."/>
            <person name="Pan C."/>
            <person name="Rohde M."/>
            <person name="Pukall R."/>
            <person name="Goker M."/>
            <person name="Detter J.C."/>
            <person name="Woyke T."/>
            <person name="Bristow J."/>
            <person name="Eisen J.A."/>
            <person name="Markowitz V."/>
            <person name="Hugenholtz P."/>
            <person name="Kyrpides N.C."/>
            <person name="Klenk H.P."/>
            <person name="Mavromatis K."/>
        </authorList>
    </citation>
    <scope>NUCLEOTIDE SEQUENCE [LARGE SCALE GENOMIC DNA]</scope>
    <source>
        <strain evidence="4">ATCC 700253 / DSM 10332 / NAL</strain>
    </source>
</reference>
<dbReference type="AlphaFoldDB" id="G8TZR0"/>
<evidence type="ECO:0000313" key="3">
    <source>
        <dbReference type="EMBL" id="AEW06390.1"/>
    </source>
</evidence>
<dbReference type="PATRIC" id="fig|679936.5.peg.3023"/>
<dbReference type="GO" id="GO:0051539">
    <property type="term" value="F:4 iron, 4 sulfur cluster binding"/>
    <property type="evidence" value="ECO:0007669"/>
    <property type="project" value="UniProtKB-KW"/>
</dbReference>
<comment type="cofactor">
    <cofactor evidence="1">
        <name>[4Fe-4S] cluster</name>
        <dbReference type="ChEBI" id="CHEBI:49883"/>
    </cofactor>
</comment>
<evidence type="ECO:0000256" key="1">
    <source>
        <dbReference type="ARBA" id="ARBA00001966"/>
    </source>
</evidence>
<dbReference type="InterPro" id="IPR058240">
    <property type="entry name" value="rSAM_sf"/>
</dbReference>
<dbReference type="GO" id="GO:0044689">
    <property type="term" value="F:7,8-didemethyl-8-hydroxy-5-deazariboflavin synthase activity"/>
    <property type="evidence" value="ECO:0007669"/>
    <property type="project" value="TreeGrafter"/>
</dbReference>
<dbReference type="InterPro" id="IPR034405">
    <property type="entry name" value="F420"/>
</dbReference>
<dbReference type="KEGG" id="sap:Sulac_2929"/>
<organism evidence="3 4">
    <name type="scientific">Sulfobacillus acidophilus (strain ATCC 700253 / DSM 10332 / NAL)</name>
    <dbReference type="NCBI Taxonomy" id="679936"/>
    <lineage>
        <taxon>Bacteria</taxon>
        <taxon>Bacillati</taxon>
        <taxon>Bacillota</taxon>
        <taxon>Clostridia</taxon>
        <taxon>Eubacteriales</taxon>
        <taxon>Clostridiales Family XVII. Incertae Sedis</taxon>
        <taxon>Sulfobacillus</taxon>
    </lineage>
</organism>
<dbReference type="SFLD" id="SFLDS00029">
    <property type="entry name" value="Radical_SAM"/>
    <property type="match status" value="1"/>
</dbReference>
<reference evidence="4" key="1">
    <citation type="submission" date="2011-12" db="EMBL/GenBank/DDBJ databases">
        <title>The complete genome of chromosome of Sulfobacillus acidophilus DSM 10332.</title>
        <authorList>
            <person name="Lucas S."/>
            <person name="Han J."/>
            <person name="Lapidus A."/>
            <person name="Bruce D."/>
            <person name="Goodwin L."/>
            <person name="Pitluck S."/>
            <person name="Peters L."/>
            <person name="Kyrpides N."/>
            <person name="Mavromatis K."/>
            <person name="Ivanova N."/>
            <person name="Mikhailova N."/>
            <person name="Chertkov O."/>
            <person name="Saunders E."/>
            <person name="Detter J.C."/>
            <person name="Tapia R."/>
            <person name="Han C."/>
            <person name="Land M."/>
            <person name="Hauser L."/>
            <person name="Markowitz V."/>
            <person name="Cheng J.-F."/>
            <person name="Hugenholtz P."/>
            <person name="Woyke T."/>
            <person name="Wu D."/>
            <person name="Pukall R."/>
            <person name="Gehrich-Schroeter G."/>
            <person name="Schneider S."/>
            <person name="Klenk H.-P."/>
            <person name="Eisen J.A."/>
        </authorList>
    </citation>
    <scope>NUCLEOTIDE SEQUENCE [LARGE SCALE GENOMIC DNA]</scope>
    <source>
        <strain evidence="4">ATCC 700253 / DSM 10332 / NAL</strain>
    </source>
</reference>
<name>G8TZR0_SULAD</name>
<evidence type="ECO:0000256" key="2">
    <source>
        <dbReference type="ARBA" id="ARBA00022485"/>
    </source>
</evidence>
<keyword evidence="4" id="KW-1185">Reference proteome</keyword>
<gene>
    <name evidence="3" type="ordered locus">Sulac_2929</name>
</gene>
<proteinExistence type="predicted"/>
<evidence type="ECO:0000313" key="4">
    <source>
        <dbReference type="Proteomes" id="UP000005439"/>
    </source>
</evidence>
<keyword evidence="2" id="KW-0411">Iron-sulfur</keyword>
<dbReference type="PANTHER" id="PTHR43076:SF1">
    <property type="entry name" value="LIPOYL SYNTHASE 2"/>
    <property type="match status" value="1"/>
</dbReference>
<dbReference type="EMBL" id="CP003179">
    <property type="protein sequence ID" value="AEW06390.1"/>
    <property type="molecule type" value="Genomic_DNA"/>
</dbReference>
<accession>G8TZR0</accession>
<dbReference type="STRING" id="679936.Sulac_2929"/>
<keyword evidence="2" id="KW-0479">Metal-binding</keyword>
<dbReference type="InterPro" id="IPR007197">
    <property type="entry name" value="rSAM"/>
</dbReference>
<sequence length="284" mass="32294">MSFLRMCIEASLLIRPAYPISVPVRTVRVGKVTTVKRCWMGCLFCTLSDPVPNTPLPLTPPGIRLEVLDTLTVDWHVDRIKIRGGLSSNDPPEYWIHWIKALRERTTAVLQGFSAVEVYQWHLTSQRPILELLRQLKWAGLDRLGPGGSEMLVDRWRYAWAPYRLPIETWASIVQWAAEAGLETTGTLIVVADLPADVIHRHWARLRNTGVPHIEIKAFHGESGLAAWGRPHGWEVYEAARIARDYFPTEPLAISGLPDHPDWQQIFSALQPIHWLTTAWEVSP</sequence>
<dbReference type="HOGENOM" id="CLU_979772_0_0_9"/>
<keyword evidence="2" id="KW-0004">4Fe-4S</keyword>
<dbReference type="SUPFAM" id="SSF102114">
    <property type="entry name" value="Radical SAM enzymes"/>
    <property type="match status" value="1"/>
</dbReference>
<protein>
    <recommendedName>
        <fullName evidence="5">Radical SAM core domain-containing protein</fullName>
    </recommendedName>
</protein>
<evidence type="ECO:0008006" key="5">
    <source>
        <dbReference type="Google" id="ProtNLM"/>
    </source>
</evidence>
<keyword evidence="2" id="KW-0408">Iron</keyword>
<dbReference type="Proteomes" id="UP000005439">
    <property type="component" value="Chromosome"/>
</dbReference>
<dbReference type="PANTHER" id="PTHR43076">
    <property type="entry name" value="FO SYNTHASE (COFH)"/>
    <property type="match status" value="1"/>
</dbReference>